<evidence type="ECO:0000313" key="2">
    <source>
        <dbReference type="EMBL" id="MFC7315341.1"/>
    </source>
</evidence>
<protein>
    <submittedName>
        <fullName evidence="2">DUF58 domain-containing protein</fullName>
    </submittedName>
</protein>
<accession>A0ABD6A559</accession>
<dbReference type="Pfam" id="PF01882">
    <property type="entry name" value="DUF58"/>
    <property type="match status" value="1"/>
</dbReference>
<comment type="caution">
    <text evidence="2">The sequence shown here is derived from an EMBL/GenBank/DDBJ whole genome shotgun (WGS) entry which is preliminary data.</text>
</comment>
<evidence type="ECO:0000313" key="3">
    <source>
        <dbReference type="Proteomes" id="UP001596547"/>
    </source>
</evidence>
<evidence type="ECO:0000259" key="1">
    <source>
        <dbReference type="Pfam" id="PF01882"/>
    </source>
</evidence>
<dbReference type="RefSeq" id="WP_276304744.1">
    <property type="nucleotide sequence ID" value="NZ_CP119992.1"/>
</dbReference>
<name>A0ABD6A559_9EURY</name>
<gene>
    <name evidence="2" type="ORF">ACFQPE_00825</name>
</gene>
<organism evidence="2 3">
    <name type="scientific">Halomarina halobia</name>
    <dbReference type="NCBI Taxonomy" id="3033386"/>
    <lineage>
        <taxon>Archaea</taxon>
        <taxon>Methanobacteriati</taxon>
        <taxon>Methanobacteriota</taxon>
        <taxon>Stenosarchaea group</taxon>
        <taxon>Halobacteria</taxon>
        <taxon>Halobacteriales</taxon>
        <taxon>Natronomonadaceae</taxon>
        <taxon>Halomarina</taxon>
    </lineage>
</organism>
<keyword evidence="3" id="KW-1185">Reference proteome</keyword>
<dbReference type="InterPro" id="IPR002881">
    <property type="entry name" value="DUF58"/>
</dbReference>
<dbReference type="GeneID" id="79314302"/>
<dbReference type="PANTHER" id="PTHR33608">
    <property type="entry name" value="BLL2464 PROTEIN"/>
    <property type="match status" value="1"/>
</dbReference>
<sequence length="438" mass="44819">MTAATEHPRFRGALAGALFLAGVGFATASPPIVLAAVIPLAFVLYDTAVGVPDGTVALSRSFDAAEAAPGDLVTVTLAVEHVGRRPLPDVRVVDGVPDGLAVAEGSPRGGLSLRPGDRTTIEYAVRARTGAFTFGPATVRLRSVSAGTRVTDSVAVSGDAALRLDPRAAAVPLDPRTRSLAGSLTGRATGDGTDFHSARAYRPGDPLSRIDWRHFARHGELATLEFDEPRATRVVLVVDDRAAGRAIASPGGPSGVERCVHAAARIAATVRRSDARLGLAVISPPDAGGVAWVPPSSGRGAAATIDAALAAIPDGEPSDAAGVVSLSAGPASTDPSVGERVDRLARHLPSDARVIAVSPLLDDGATTLCERLHRHGHPTTVVSPDVVSGTSPGRRVARHRRTLRVGALRARGCTVVVWPAAGSLELAFATASSSARTA</sequence>
<dbReference type="Proteomes" id="UP001596547">
    <property type="component" value="Unassembled WGS sequence"/>
</dbReference>
<reference evidence="2 3" key="1">
    <citation type="journal article" date="2019" name="Int. J. Syst. Evol. Microbiol.">
        <title>The Global Catalogue of Microorganisms (GCM) 10K type strain sequencing project: providing services to taxonomists for standard genome sequencing and annotation.</title>
        <authorList>
            <consortium name="The Broad Institute Genomics Platform"/>
            <consortium name="The Broad Institute Genome Sequencing Center for Infectious Disease"/>
            <person name="Wu L."/>
            <person name="Ma J."/>
        </authorList>
    </citation>
    <scope>NUCLEOTIDE SEQUENCE [LARGE SCALE GENOMIC DNA]</scope>
    <source>
        <strain evidence="2 3">PSR21</strain>
    </source>
</reference>
<proteinExistence type="predicted"/>
<dbReference type="AlphaFoldDB" id="A0ABD6A559"/>
<dbReference type="PANTHER" id="PTHR33608:SF6">
    <property type="entry name" value="BLL2464 PROTEIN"/>
    <property type="match status" value="1"/>
</dbReference>
<feature type="domain" description="DUF58" evidence="1">
    <location>
        <begin position="198"/>
        <end position="372"/>
    </location>
</feature>
<dbReference type="EMBL" id="JBHTBF010000001">
    <property type="protein sequence ID" value="MFC7315341.1"/>
    <property type="molecule type" value="Genomic_DNA"/>
</dbReference>